<evidence type="ECO:0000256" key="2">
    <source>
        <dbReference type="ARBA" id="ARBA00022475"/>
    </source>
</evidence>
<keyword evidence="5 6" id="KW-0472">Membrane</keyword>
<dbReference type="PANTHER" id="PTHR33931">
    <property type="entry name" value="HOLIN-LIKE PROTEIN CIDA-RELATED"/>
    <property type="match status" value="1"/>
</dbReference>
<evidence type="ECO:0000313" key="8">
    <source>
        <dbReference type="Proteomes" id="UP000657421"/>
    </source>
</evidence>
<organism evidence="7 8">
    <name type="scientific">Jingyaoa shaoxingensis</name>
    <dbReference type="NCBI Taxonomy" id="2763671"/>
    <lineage>
        <taxon>Bacteria</taxon>
        <taxon>Bacillati</taxon>
        <taxon>Bacillota</taxon>
        <taxon>Clostridia</taxon>
        <taxon>Lachnospirales</taxon>
        <taxon>Lachnospiraceae</taxon>
        <taxon>Jingyaoa</taxon>
    </lineage>
</organism>
<protein>
    <submittedName>
        <fullName evidence="7">CidA/LrgA family protein</fullName>
    </submittedName>
</protein>
<dbReference type="Pfam" id="PF03788">
    <property type="entry name" value="LrgA"/>
    <property type="match status" value="1"/>
</dbReference>
<feature type="transmembrane region" description="Helical" evidence="6">
    <location>
        <begin position="7"/>
        <end position="24"/>
    </location>
</feature>
<keyword evidence="3 6" id="KW-0812">Transmembrane</keyword>
<dbReference type="EMBL" id="JACRSZ010000005">
    <property type="protein sequence ID" value="MBC8572696.1"/>
    <property type="molecule type" value="Genomic_DNA"/>
</dbReference>
<proteinExistence type="predicted"/>
<comment type="subcellular location">
    <subcellularLocation>
        <location evidence="1">Cell membrane</location>
        <topology evidence="1">Multi-pass membrane protein</topology>
    </subcellularLocation>
</comment>
<evidence type="ECO:0000256" key="6">
    <source>
        <dbReference type="SAM" id="Phobius"/>
    </source>
</evidence>
<evidence type="ECO:0000256" key="1">
    <source>
        <dbReference type="ARBA" id="ARBA00004651"/>
    </source>
</evidence>
<gene>
    <name evidence="7" type="ORF">H8716_06295</name>
</gene>
<comment type="caution">
    <text evidence="7">The sequence shown here is derived from an EMBL/GenBank/DDBJ whole genome shotgun (WGS) entry which is preliminary data.</text>
</comment>
<evidence type="ECO:0000256" key="5">
    <source>
        <dbReference type="ARBA" id="ARBA00023136"/>
    </source>
</evidence>
<name>A0ABR7N8I4_9FIRM</name>
<reference evidence="7 8" key="1">
    <citation type="submission" date="2020-08" db="EMBL/GenBank/DDBJ databases">
        <title>Genome public.</title>
        <authorList>
            <person name="Liu C."/>
            <person name="Sun Q."/>
        </authorList>
    </citation>
    <scope>NUCLEOTIDE SEQUENCE [LARGE SCALE GENOMIC DNA]</scope>
    <source>
        <strain evidence="7 8">NSJ-46</strain>
    </source>
</reference>
<sequence length="124" mass="13578">MKYLRQFMIILLVSFVGELLKYAIPLPVPASIYGLVILFILLETGVLKLDAVKDTAIFLIEIMPLMFIPAGVGLIESWGDLSSMLVEVTVITVVSTVLVMGVSGKVTELVLKHSARKKGETKDE</sequence>
<dbReference type="PANTHER" id="PTHR33931:SF2">
    <property type="entry name" value="HOLIN-LIKE PROTEIN CIDA"/>
    <property type="match status" value="1"/>
</dbReference>
<keyword evidence="4 6" id="KW-1133">Transmembrane helix</keyword>
<keyword evidence="2" id="KW-1003">Cell membrane</keyword>
<feature type="transmembrane region" description="Helical" evidence="6">
    <location>
        <begin position="81"/>
        <end position="102"/>
    </location>
</feature>
<dbReference type="Proteomes" id="UP000657421">
    <property type="component" value="Unassembled WGS sequence"/>
</dbReference>
<evidence type="ECO:0000256" key="4">
    <source>
        <dbReference type="ARBA" id="ARBA00022989"/>
    </source>
</evidence>
<feature type="transmembrane region" description="Helical" evidence="6">
    <location>
        <begin position="56"/>
        <end position="75"/>
    </location>
</feature>
<keyword evidence="8" id="KW-1185">Reference proteome</keyword>
<evidence type="ECO:0000313" key="7">
    <source>
        <dbReference type="EMBL" id="MBC8572696.1"/>
    </source>
</evidence>
<feature type="transmembrane region" description="Helical" evidence="6">
    <location>
        <begin position="30"/>
        <end position="49"/>
    </location>
</feature>
<dbReference type="RefSeq" id="WP_249307727.1">
    <property type="nucleotide sequence ID" value="NZ_JACRSZ010000005.1"/>
</dbReference>
<accession>A0ABR7N8I4</accession>
<evidence type="ECO:0000256" key="3">
    <source>
        <dbReference type="ARBA" id="ARBA00022692"/>
    </source>
</evidence>
<dbReference type="InterPro" id="IPR005538">
    <property type="entry name" value="LrgA/CidA"/>
</dbReference>